<reference evidence="1" key="1">
    <citation type="journal article" date="2021" name="Proc. Natl. Acad. Sci. U.S.A.">
        <title>A Catalog of Tens of Thousands of Viruses from Human Metagenomes Reveals Hidden Associations with Chronic Diseases.</title>
        <authorList>
            <person name="Tisza M.J."/>
            <person name="Buck C.B."/>
        </authorList>
    </citation>
    <scope>NUCLEOTIDE SEQUENCE</scope>
    <source>
        <strain evidence="1">CtCo31</strain>
    </source>
</reference>
<evidence type="ECO:0000313" key="1">
    <source>
        <dbReference type="EMBL" id="DAF95571.1"/>
    </source>
</evidence>
<proteinExistence type="predicted"/>
<organism evidence="1">
    <name type="scientific">Myoviridae sp. ctCo31</name>
    <dbReference type="NCBI Taxonomy" id="2825053"/>
    <lineage>
        <taxon>Viruses</taxon>
        <taxon>Duplodnaviria</taxon>
        <taxon>Heunggongvirae</taxon>
        <taxon>Uroviricota</taxon>
        <taxon>Caudoviricetes</taxon>
    </lineage>
</organism>
<dbReference type="EMBL" id="BK016109">
    <property type="protein sequence ID" value="DAF95571.1"/>
    <property type="molecule type" value="Genomic_DNA"/>
</dbReference>
<protein>
    <submittedName>
        <fullName evidence="1">Uncharacterized protein</fullName>
    </submittedName>
</protein>
<name>A0A8S5UMC2_9CAUD</name>
<accession>A0A8S5UMC2</accession>
<sequence length="63" mass="7101">MLLFAAPESFSFTLSPALKSFINCCVLETFNGLSLLTANLISSKYFYRFFSNVDNYKPVSFAN</sequence>